<feature type="transmembrane region" description="Helical" evidence="1">
    <location>
        <begin position="450"/>
        <end position="468"/>
    </location>
</feature>
<organism evidence="2 3">
    <name type="scientific">Kandleria vitulina</name>
    <dbReference type="NCBI Taxonomy" id="1630"/>
    <lineage>
        <taxon>Bacteria</taxon>
        <taxon>Bacillati</taxon>
        <taxon>Bacillota</taxon>
        <taxon>Erysipelotrichia</taxon>
        <taxon>Erysipelotrichales</taxon>
        <taxon>Coprobacillaceae</taxon>
        <taxon>Kandleria</taxon>
    </lineage>
</organism>
<evidence type="ECO:0000256" key="1">
    <source>
        <dbReference type="SAM" id="Phobius"/>
    </source>
</evidence>
<dbReference type="EMBL" id="FNNF01000027">
    <property type="protein sequence ID" value="SDW62099.1"/>
    <property type="molecule type" value="Genomic_DNA"/>
</dbReference>
<sequence length="708" mass="82147">MKRSIEFILNKSVYWIISFVTLLFSIVFFGSTHNLANINLGAQNNNIIIFIFALLFVIAMFGITKLLFSIIDKINNQKIIAITLFSIMTIGFILTLFVFNVRPMSDSFDGIDAAYYLSSHSKILANNTHAFYMGIYSNNYLFVIIFKYLFRLMSFLKINNVLAVFYSLNMFMLIFGVFIFWMICKTNININFANKLLCTFVINPIYYFLGLWIYSLSFSFPVMMLIIYISLKLYKEKKTRNQILYSIFLGGIISIGYMLRPTAIFPAIAMCYFLIKKIIQNGISKRLIRIIIIVPIAFILSFSVVKSISSKPFDRVSNNNLPVSWWLMMGSHGNGDLSTNYTAGEALKQKNKKAINRYCINRTVQFYKENGVSGNINLWAKKTIVTWSNAFSVASSRLFLTDNSKIYDYFFGDKTQLFRILLDANRFLLILVCIYEGIKIIVLRRNISNFLLLSYLIIFGGLVFYFIWEAKDVYSMPFIPFAQIIYVYGINELMKVDYSLQFKQKYGMMFGTFSFIICLAMLSILTEQVNVNHVRVSSLLNDRMSTPISYKNEIKQEFYSNKSFNNISFWTQLSGNKDLYSSYECIINDSNKNTIVKTIIAPQDIMENNLTVSFKTIKKPGKYTLKIKRINKEKSIIPFYSNNSYFIDSYRGTLSTDSREYHNDLRMAVTYNNVEPYLSKAKALVFIAVFILMLSTFFYDFTGNKYFQ</sequence>
<dbReference type="RefSeq" id="WP_074686844.1">
    <property type="nucleotide sequence ID" value="NZ_FNNF01000027.1"/>
</dbReference>
<feature type="transmembrane region" description="Helical" evidence="1">
    <location>
        <begin position="80"/>
        <end position="99"/>
    </location>
</feature>
<feature type="transmembrane region" description="Helical" evidence="1">
    <location>
        <begin position="205"/>
        <end position="231"/>
    </location>
</feature>
<feature type="transmembrane region" description="Helical" evidence="1">
    <location>
        <begin position="243"/>
        <end position="275"/>
    </location>
</feature>
<feature type="transmembrane region" description="Helical" evidence="1">
    <location>
        <begin position="287"/>
        <end position="305"/>
    </location>
</feature>
<dbReference type="OrthoDB" id="2061016at2"/>
<reference evidence="2 3" key="1">
    <citation type="submission" date="2016-10" db="EMBL/GenBank/DDBJ databases">
        <authorList>
            <person name="de Groot N.N."/>
        </authorList>
    </citation>
    <scope>NUCLEOTIDE SEQUENCE [LARGE SCALE GENOMIC DNA]</scope>
    <source>
        <strain evidence="2 3">S3b</strain>
    </source>
</reference>
<feature type="transmembrane region" description="Helical" evidence="1">
    <location>
        <begin position="47"/>
        <end position="68"/>
    </location>
</feature>
<evidence type="ECO:0000313" key="3">
    <source>
        <dbReference type="Proteomes" id="UP000182429"/>
    </source>
</evidence>
<gene>
    <name evidence="2" type="ORF">SAMN04487759_12711</name>
</gene>
<feature type="transmembrane region" description="Helical" evidence="1">
    <location>
        <begin position="12"/>
        <end position="35"/>
    </location>
</feature>
<keyword evidence="1" id="KW-1133">Transmembrane helix</keyword>
<accession>A0A1H2V2C0</accession>
<dbReference type="Proteomes" id="UP000182429">
    <property type="component" value="Unassembled WGS sequence"/>
</dbReference>
<name>A0A1H2V2C0_9FIRM</name>
<proteinExistence type="predicted"/>
<protein>
    <recommendedName>
        <fullName evidence="4">Dolichyl-phosphate-mannose-protein mannosyltransferase</fullName>
    </recommendedName>
</protein>
<evidence type="ECO:0000313" key="2">
    <source>
        <dbReference type="EMBL" id="SDW62099.1"/>
    </source>
</evidence>
<feature type="transmembrane region" description="Helical" evidence="1">
    <location>
        <begin position="683"/>
        <end position="702"/>
    </location>
</feature>
<keyword evidence="1" id="KW-0472">Membrane</keyword>
<evidence type="ECO:0008006" key="4">
    <source>
        <dbReference type="Google" id="ProtNLM"/>
    </source>
</evidence>
<keyword evidence="1" id="KW-0812">Transmembrane</keyword>
<feature type="transmembrane region" description="Helical" evidence="1">
    <location>
        <begin position="162"/>
        <end position="183"/>
    </location>
</feature>
<feature type="transmembrane region" description="Helical" evidence="1">
    <location>
        <begin position="506"/>
        <end position="525"/>
    </location>
</feature>
<feature type="transmembrane region" description="Helical" evidence="1">
    <location>
        <begin position="130"/>
        <end position="150"/>
    </location>
</feature>
<dbReference type="AlphaFoldDB" id="A0A1H2V2C0"/>